<feature type="compositionally biased region" description="Basic and acidic residues" evidence="1">
    <location>
        <begin position="154"/>
        <end position="166"/>
    </location>
</feature>
<name>A0AAP0QXP5_9ROSI</name>
<sequence length="189" mass="20998">MGCGISKIDPEEATGRLKLSHHYKRNIINNKNVVVDEADHDLVSSDNHHNGPRKSVSCNFPVIAAVNYRGVGDGVVEETDNVKRDYYNEDGHARNSSFYHGEDIAACPASPSFREYCIVDSGSSYDENDAKDENGSEGERVHVSTLEKSLNSDGKAHESRSPERHTKSTRKGFRSAIHKPVGWISRSRK</sequence>
<proteinExistence type="predicted"/>
<feature type="compositionally biased region" description="Basic and acidic residues" evidence="1">
    <location>
        <begin position="131"/>
        <end position="142"/>
    </location>
</feature>
<dbReference type="Proteomes" id="UP001428341">
    <property type="component" value="Unassembled WGS sequence"/>
</dbReference>
<evidence type="ECO:0000313" key="3">
    <source>
        <dbReference type="Proteomes" id="UP001428341"/>
    </source>
</evidence>
<feature type="compositionally biased region" description="Basic residues" evidence="1">
    <location>
        <begin position="167"/>
        <end position="177"/>
    </location>
</feature>
<keyword evidence="3" id="KW-1185">Reference proteome</keyword>
<feature type="region of interest" description="Disordered" evidence="1">
    <location>
        <begin position="125"/>
        <end position="189"/>
    </location>
</feature>
<evidence type="ECO:0000313" key="2">
    <source>
        <dbReference type="EMBL" id="KAK9221846.1"/>
    </source>
</evidence>
<dbReference type="EMBL" id="JBCGBO010000002">
    <property type="protein sequence ID" value="KAK9221846.1"/>
    <property type="molecule type" value="Genomic_DNA"/>
</dbReference>
<reference evidence="2 3" key="1">
    <citation type="submission" date="2024-05" db="EMBL/GenBank/DDBJ databases">
        <title>Haplotype-resolved chromosome-level genome assembly of Huyou (Citrus changshanensis).</title>
        <authorList>
            <person name="Miao C."/>
            <person name="Chen W."/>
            <person name="Wu Y."/>
            <person name="Wang L."/>
            <person name="Zhao S."/>
            <person name="Grierson D."/>
            <person name="Xu C."/>
            <person name="Chen K."/>
        </authorList>
    </citation>
    <scope>NUCLEOTIDE SEQUENCE [LARGE SCALE GENOMIC DNA]</scope>
    <source>
        <strain evidence="2">01-14</strain>
        <tissue evidence="2">Leaf</tissue>
    </source>
</reference>
<organism evidence="2 3">
    <name type="scientific">Citrus x changshan-huyou</name>
    <dbReference type="NCBI Taxonomy" id="2935761"/>
    <lineage>
        <taxon>Eukaryota</taxon>
        <taxon>Viridiplantae</taxon>
        <taxon>Streptophyta</taxon>
        <taxon>Embryophyta</taxon>
        <taxon>Tracheophyta</taxon>
        <taxon>Spermatophyta</taxon>
        <taxon>Magnoliopsida</taxon>
        <taxon>eudicotyledons</taxon>
        <taxon>Gunneridae</taxon>
        <taxon>Pentapetalae</taxon>
        <taxon>rosids</taxon>
        <taxon>malvids</taxon>
        <taxon>Sapindales</taxon>
        <taxon>Rutaceae</taxon>
        <taxon>Aurantioideae</taxon>
        <taxon>Citrus</taxon>
    </lineage>
</organism>
<comment type="caution">
    <text evidence="2">The sequence shown here is derived from an EMBL/GenBank/DDBJ whole genome shotgun (WGS) entry which is preliminary data.</text>
</comment>
<dbReference type="AlphaFoldDB" id="A0AAP0QXP5"/>
<gene>
    <name evidence="2" type="ORF">WN944_010275</name>
</gene>
<evidence type="ECO:0000256" key="1">
    <source>
        <dbReference type="SAM" id="MobiDB-lite"/>
    </source>
</evidence>
<accession>A0AAP0QXP5</accession>
<protein>
    <submittedName>
        <fullName evidence="2">Uncharacterized protein</fullName>
    </submittedName>
</protein>